<dbReference type="InterPro" id="IPR045864">
    <property type="entry name" value="aa-tRNA-synth_II/BPL/LPL"/>
</dbReference>
<dbReference type="InterPro" id="IPR002318">
    <property type="entry name" value="Ala-tRNA-lgiase_IIc"/>
</dbReference>
<dbReference type="EMBL" id="JACIJM010000004">
    <property type="protein sequence ID" value="MBB5721952.1"/>
    <property type="molecule type" value="Genomic_DNA"/>
</dbReference>
<dbReference type="FunFam" id="2.40.30.130:FF:000001">
    <property type="entry name" value="Alanine--tRNA ligase"/>
    <property type="match status" value="1"/>
</dbReference>
<evidence type="ECO:0000256" key="1">
    <source>
        <dbReference type="ARBA" id="ARBA00004496"/>
    </source>
</evidence>
<dbReference type="Gene3D" id="3.30.54.20">
    <property type="match status" value="1"/>
</dbReference>
<dbReference type="SUPFAM" id="SSF55186">
    <property type="entry name" value="ThrRS/AlaRS common domain"/>
    <property type="match status" value="1"/>
</dbReference>
<evidence type="ECO:0000256" key="7">
    <source>
        <dbReference type="ARBA" id="ARBA00022833"/>
    </source>
</evidence>
<dbReference type="PANTHER" id="PTHR11777:SF9">
    <property type="entry name" value="ALANINE--TRNA LIGASE, CYTOPLASMIC"/>
    <property type="match status" value="1"/>
</dbReference>
<dbReference type="Proteomes" id="UP000535415">
    <property type="component" value="Unassembled WGS sequence"/>
</dbReference>
<evidence type="ECO:0000256" key="11">
    <source>
        <dbReference type="ARBA" id="ARBA00023146"/>
    </source>
</evidence>
<evidence type="ECO:0000256" key="8">
    <source>
        <dbReference type="ARBA" id="ARBA00022840"/>
    </source>
</evidence>
<sequence length="884" mass="94275">MTSLSDIRSTFLDFYARNGHEKVASSPLVPRNDPTLMFTNSGMVQFKNRFTGVEQGPYQRATTSQKCVRAGGKHNDLDNVGYTARHHTFFEMLGNFSFGDYFKNEAIPYAWDLLTKDFGINKDKLLVTVYHTDDEAAEIWKKVGGLTDDKIIRIPTDDNFWRMGPTGPCGPCTEIFYDHGDKIWGGPPGSPDEDGDRFIEIWNVVFMQNEQHADGSMTPLDMQSIDTGMGLERIGALLQGKHDNYDTDLMRALIEASAHATNVDPDGDGNTHHRVIADHLRSTSFLIAEGVLPSNEGRGYVLRRIMRRAMRHAHLLGAKDPVMHKLVPELITQMGAAYPELGQGQRLIEETLLNEEIRFKTTLDRGLKLLDDEVSGLAEGGELPGAAAFKLYDTFGFPLDLTQDALREKGLGVDTDGFDAAMAEQKAKARAAWSGTGAEADASVWFDVADQHGTTDFLGYDTLSAEGQIVALIVDGASAKTAKGEVQVALNQTPFYAESGGQVGDAGIIKTESGAVEITDTKKVAGVFIHIGKVVSGEIKTGQGASLVVDADRRTAIQANHSATHLLNEALRNVLGDHIAQKGSLNAPDRLRFDFSHNAAVSLDDLAKVEREVNALIRQNTAVETRIMTPDDARGLGAQALFGEKYGDEVRVVSMGQLAGSGKGADGMTYSLELCGGTHVDRLGEIGAFVTLGDSASSAGVRRIEALTGQAALDYLREQDHRLAAVANVLKAPAADVADRVKALMDERKALANEVAQLRRDVAMGGGGDAAPVDAKVNGMGFVGQVMQGVSGKDLPALVDQFKDRIGSGVVLLIADAGGKAAVAAGVTKDLTDKVSAVDVLRAAVPLLGGKGGGGRADMAQGGGASAENADAAIAAAKTYLEGL</sequence>
<feature type="coiled-coil region" evidence="13">
    <location>
        <begin position="734"/>
        <end position="761"/>
    </location>
</feature>
<dbReference type="FunFam" id="3.30.54.20:FF:000001">
    <property type="entry name" value="Alanine--tRNA ligase"/>
    <property type="match status" value="1"/>
</dbReference>
<dbReference type="Gene3D" id="2.40.30.130">
    <property type="match status" value="1"/>
</dbReference>
<keyword evidence="11 12" id="KW-0030">Aminoacyl-tRNA synthetase</keyword>
<comment type="catalytic activity">
    <reaction evidence="12">
        <text>tRNA(Ala) + L-alanine + ATP = L-alanyl-tRNA(Ala) + AMP + diphosphate</text>
        <dbReference type="Rhea" id="RHEA:12540"/>
        <dbReference type="Rhea" id="RHEA-COMP:9657"/>
        <dbReference type="Rhea" id="RHEA-COMP:9923"/>
        <dbReference type="ChEBI" id="CHEBI:30616"/>
        <dbReference type="ChEBI" id="CHEBI:33019"/>
        <dbReference type="ChEBI" id="CHEBI:57972"/>
        <dbReference type="ChEBI" id="CHEBI:78442"/>
        <dbReference type="ChEBI" id="CHEBI:78497"/>
        <dbReference type="ChEBI" id="CHEBI:456215"/>
        <dbReference type="EC" id="6.1.1.7"/>
    </reaction>
</comment>
<evidence type="ECO:0000256" key="3">
    <source>
        <dbReference type="ARBA" id="ARBA00022555"/>
    </source>
</evidence>
<dbReference type="HAMAP" id="MF_00036_B">
    <property type="entry name" value="Ala_tRNA_synth_B"/>
    <property type="match status" value="1"/>
</dbReference>
<keyword evidence="12" id="KW-0963">Cytoplasm</keyword>
<comment type="similarity">
    <text evidence="2 12">Belongs to the class-II aminoacyl-tRNA synthetase family.</text>
</comment>
<protein>
    <recommendedName>
        <fullName evidence="12">Alanine--tRNA ligase</fullName>
        <ecNumber evidence="12">6.1.1.7</ecNumber>
    </recommendedName>
    <alternativeName>
        <fullName evidence="12">Alanyl-tRNA synthetase</fullName>
        <shortName evidence="12">AlaRS</shortName>
    </alternativeName>
</protein>
<organism evidence="15 16">
    <name type="scientific">Yoonia ponticola</name>
    <dbReference type="NCBI Taxonomy" id="1524255"/>
    <lineage>
        <taxon>Bacteria</taxon>
        <taxon>Pseudomonadati</taxon>
        <taxon>Pseudomonadota</taxon>
        <taxon>Alphaproteobacteria</taxon>
        <taxon>Rhodobacterales</taxon>
        <taxon>Paracoccaceae</taxon>
        <taxon>Yoonia</taxon>
    </lineage>
</organism>
<keyword evidence="13" id="KW-0175">Coiled coil</keyword>
<dbReference type="InterPro" id="IPR018162">
    <property type="entry name" value="Ala-tRNA-ligase_IIc_anticod-bd"/>
</dbReference>
<dbReference type="RefSeq" id="WP_183527784.1">
    <property type="nucleotide sequence ID" value="NZ_JACIJM010000004.1"/>
</dbReference>
<comment type="subcellular location">
    <subcellularLocation>
        <location evidence="1 12">Cytoplasm</location>
    </subcellularLocation>
</comment>
<dbReference type="InterPro" id="IPR050058">
    <property type="entry name" value="Ala-tRNA_ligase"/>
</dbReference>
<dbReference type="EC" id="6.1.1.7" evidence="12"/>
<keyword evidence="7 12" id="KW-0862">Zinc</keyword>
<comment type="caution">
    <text evidence="15">The sequence shown here is derived from an EMBL/GenBank/DDBJ whole genome shotgun (WGS) entry which is preliminary data.</text>
</comment>
<dbReference type="InterPro" id="IPR023033">
    <property type="entry name" value="Ala_tRNA_ligase_euk/bac"/>
</dbReference>
<evidence type="ECO:0000259" key="14">
    <source>
        <dbReference type="PROSITE" id="PS50860"/>
    </source>
</evidence>
<evidence type="ECO:0000256" key="4">
    <source>
        <dbReference type="ARBA" id="ARBA00022598"/>
    </source>
</evidence>
<dbReference type="GO" id="GO:0005829">
    <property type="term" value="C:cytosol"/>
    <property type="evidence" value="ECO:0007669"/>
    <property type="project" value="TreeGrafter"/>
</dbReference>
<dbReference type="SUPFAM" id="SSF55681">
    <property type="entry name" value="Class II aaRS and biotin synthetases"/>
    <property type="match status" value="1"/>
</dbReference>
<evidence type="ECO:0000256" key="5">
    <source>
        <dbReference type="ARBA" id="ARBA00022723"/>
    </source>
</evidence>
<dbReference type="SUPFAM" id="SSF50447">
    <property type="entry name" value="Translation proteins"/>
    <property type="match status" value="1"/>
</dbReference>
<evidence type="ECO:0000256" key="2">
    <source>
        <dbReference type="ARBA" id="ARBA00008226"/>
    </source>
</evidence>
<dbReference type="NCBIfam" id="TIGR00344">
    <property type="entry name" value="alaS"/>
    <property type="match status" value="1"/>
</dbReference>
<comment type="function">
    <text evidence="12">Catalyzes the attachment of alanine to tRNA(Ala) in a two-step reaction: alanine is first activated by ATP to form Ala-AMP and then transferred to the acceptor end of tRNA(Ala). Also edits incorrectly charged Ser-tRNA(Ala) and Gly-tRNA(Ala) via its editing domain.</text>
</comment>
<dbReference type="SUPFAM" id="SSF101353">
    <property type="entry name" value="Putative anticodon-binding domain of alanyl-tRNA synthetase (AlaRS)"/>
    <property type="match status" value="1"/>
</dbReference>
<dbReference type="AlphaFoldDB" id="A0A7W9BKH6"/>
<dbReference type="GO" id="GO:0000049">
    <property type="term" value="F:tRNA binding"/>
    <property type="evidence" value="ECO:0007669"/>
    <property type="project" value="UniProtKB-KW"/>
</dbReference>
<evidence type="ECO:0000256" key="13">
    <source>
        <dbReference type="SAM" id="Coils"/>
    </source>
</evidence>
<proteinExistence type="inferred from homology"/>
<dbReference type="PROSITE" id="PS50860">
    <property type="entry name" value="AA_TRNA_LIGASE_II_ALA"/>
    <property type="match status" value="1"/>
</dbReference>
<gene>
    <name evidence="12" type="primary">alaS</name>
    <name evidence="15" type="ORF">FHS72_001576</name>
</gene>
<dbReference type="Pfam" id="PF02272">
    <property type="entry name" value="DHHA1"/>
    <property type="match status" value="1"/>
</dbReference>
<dbReference type="FunFam" id="3.10.310.40:FF:000001">
    <property type="entry name" value="Alanine--tRNA ligase"/>
    <property type="match status" value="1"/>
</dbReference>
<dbReference type="InterPro" id="IPR012947">
    <property type="entry name" value="tRNA_SAD"/>
</dbReference>
<accession>A0A7W9BKH6</accession>
<dbReference type="Gene3D" id="3.10.310.40">
    <property type="match status" value="1"/>
</dbReference>
<dbReference type="Pfam" id="PF07973">
    <property type="entry name" value="tRNA_SAD"/>
    <property type="match status" value="1"/>
</dbReference>
<keyword evidence="5 12" id="KW-0479">Metal-binding</keyword>
<dbReference type="FunFam" id="3.30.930.10:FF:000004">
    <property type="entry name" value="Alanine--tRNA ligase"/>
    <property type="match status" value="1"/>
</dbReference>
<dbReference type="GO" id="GO:0002161">
    <property type="term" value="F:aminoacyl-tRNA deacylase activity"/>
    <property type="evidence" value="ECO:0007669"/>
    <property type="project" value="TreeGrafter"/>
</dbReference>
<dbReference type="InterPro" id="IPR018165">
    <property type="entry name" value="Ala-tRNA-synth_IIc_core"/>
</dbReference>
<evidence type="ECO:0000256" key="12">
    <source>
        <dbReference type="HAMAP-Rule" id="MF_00036"/>
    </source>
</evidence>
<feature type="binding site" evidence="12">
    <location>
        <position position="561"/>
    </location>
    <ligand>
        <name>Zn(2+)</name>
        <dbReference type="ChEBI" id="CHEBI:29105"/>
    </ligand>
</feature>
<keyword evidence="4 12" id="KW-0436">Ligase</keyword>
<name>A0A7W9BKH6_9RHOB</name>
<dbReference type="GO" id="GO:0004813">
    <property type="term" value="F:alanine-tRNA ligase activity"/>
    <property type="evidence" value="ECO:0007669"/>
    <property type="project" value="UniProtKB-UniRule"/>
</dbReference>
<dbReference type="Gene3D" id="3.30.930.10">
    <property type="entry name" value="Bira Bifunctional Protein, Domain 2"/>
    <property type="match status" value="1"/>
</dbReference>
<keyword evidence="16" id="KW-1185">Reference proteome</keyword>
<evidence type="ECO:0000256" key="9">
    <source>
        <dbReference type="ARBA" id="ARBA00022884"/>
    </source>
</evidence>
<feature type="binding site" evidence="12">
    <location>
        <position position="679"/>
    </location>
    <ligand>
        <name>Zn(2+)</name>
        <dbReference type="ChEBI" id="CHEBI:29105"/>
    </ligand>
</feature>
<dbReference type="Gene3D" id="3.30.980.10">
    <property type="entry name" value="Threonyl-trna Synthetase, Chain A, domain 2"/>
    <property type="match status" value="1"/>
</dbReference>
<dbReference type="InterPro" id="IPR018163">
    <property type="entry name" value="Thr/Ala-tRNA-synth_IIc_edit"/>
</dbReference>
<dbReference type="PANTHER" id="PTHR11777">
    <property type="entry name" value="ALANYL-TRNA SYNTHETASE"/>
    <property type="match status" value="1"/>
</dbReference>
<comment type="domain">
    <text evidence="12">Consists of three domains; the N-terminal catalytic domain, the editing domain and the C-terminal C-Ala domain. The editing domain removes incorrectly charged amino acids, while the C-Ala domain, along with tRNA(Ala), serves as a bridge to cooperatively bring together the editing and aminoacylation centers thus stimulating deacylation of misacylated tRNAs.</text>
</comment>
<keyword evidence="10 12" id="KW-0648">Protein biosynthesis</keyword>
<comment type="cofactor">
    <cofactor evidence="12">
        <name>Zn(2+)</name>
        <dbReference type="ChEBI" id="CHEBI:29105"/>
    </cofactor>
    <text evidence="12">Binds 1 zinc ion per subunit.</text>
</comment>
<dbReference type="InterPro" id="IPR009000">
    <property type="entry name" value="Transl_B-barrel_sf"/>
</dbReference>
<feature type="binding site" evidence="12">
    <location>
        <position position="565"/>
    </location>
    <ligand>
        <name>Zn(2+)</name>
        <dbReference type="ChEBI" id="CHEBI:29105"/>
    </ligand>
</feature>
<keyword evidence="9 12" id="KW-0694">RNA-binding</keyword>
<keyword evidence="8 12" id="KW-0067">ATP-binding</keyword>
<dbReference type="Pfam" id="PF01411">
    <property type="entry name" value="tRNA-synt_2c"/>
    <property type="match status" value="1"/>
</dbReference>
<keyword evidence="3 12" id="KW-0820">tRNA-binding</keyword>
<dbReference type="GO" id="GO:0005524">
    <property type="term" value="F:ATP binding"/>
    <property type="evidence" value="ECO:0007669"/>
    <property type="project" value="UniProtKB-UniRule"/>
</dbReference>
<feature type="domain" description="Alanyl-transfer RNA synthetases family profile" evidence="14">
    <location>
        <begin position="2"/>
        <end position="718"/>
    </location>
</feature>
<dbReference type="GO" id="GO:0008270">
    <property type="term" value="F:zinc ion binding"/>
    <property type="evidence" value="ECO:0007669"/>
    <property type="project" value="UniProtKB-UniRule"/>
</dbReference>
<dbReference type="GO" id="GO:0045892">
    <property type="term" value="P:negative regulation of DNA-templated transcription"/>
    <property type="evidence" value="ECO:0007669"/>
    <property type="project" value="TreeGrafter"/>
</dbReference>
<dbReference type="CDD" id="cd00673">
    <property type="entry name" value="AlaRS_core"/>
    <property type="match status" value="1"/>
</dbReference>
<dbReference type="PRINTS" id="PR00980">
    <property type="entry name" value="TRNASYNTHALA"/>
</dbReference>
<dbReference type="Gene3D" id="6.10.250.550">
    <property type="match status" value="1"/>
</dbReference>
<reference evidence="15 16" key="1">
    <citation type="submission" date="2020-08" db="EMBL/GenBank/DDBJ databases">
        <title>Genomic Encyclopedia of Type Strains, Phase IV (KMG-IV): sequencing the most valuable type-strain genomes for metagenomic binning, comparative biology and taxonomic classification.</title>
        <authorList>
            <person name="Goeker M."/>
        </authorList>
    </citation>
    <scope>NUCLEOTIDE SEQUENCE [LARGE SCALE GENOMIC DNA]</scope>
    <source>
        <strain evidence="15 16">DSM 101064</strain>
    </source>
</reference>
<keyword evidence="6 12" id="KW-0547">Nucleotide-binding</keyword>
<dbReference type="InterPro" id="IPR018164">
    <property type="entry name" value="Ala-tRNA-synth_IIc_N"/>
</dbReference>
<dbReference type="GO" id="GO:0006419">
    <property type="term" value="P:alanyl-tRNA aminoacylation"/>
    <property type="evidence" value="ECO:0007669"/>
    <property type="project" value="UniProtKB-UniRule"/>
</dbReference>
<dbReference type="FunFam" id="3.30.980.10:FF:000004">
    <property type="entry name" value="Alanine--tRNA ligase, cytoplasmic"/>
    <property type="match status" value="1"/>
</dbReference>
<evidence type="ECO:0000256" key="6">
    <source>
        <dbReference type="ARBA" id="ARBA00022741"/>
    </source>
</evidence>
<dbReference type="SMART" id="SM00863">
    <property type="entry name" value="tRNA_SAD"/>
    <property type="match status" value="1"/>
</dbReference>
<feature type="binding site" evidence="12">
    <location>
        <position position="675"/>
    </location>
    <ligand>
        <name>Zn(2+)</name>
        <dbReference type="ChEBI" id="CHEBI:29105"/>
    </ligand>
</feature>
<evidence type="ECO:0000313" key="15">
    <source>
        <dbReference type="EMBL" id="MBB5721952.1"/>
    </source>
</evidence>
<evidence type="ECO:0000313" key="16">
    <source>
        <dbReference type="Proteomes" id="UP000535415"/>
    </source>
</evidence>
<dbReference type="InterPro" id="IPR003156">
    <property type="entry name" value="DHHA1_dom"/>
</dbReference>
<evidence type="ECO:0000256" key="10">
    <source>
        <dbReference type="ARBA" id="ARBA00022917"/>
    </source>
</evidence>